<dbReference type="Gene3D" id="1.20.1250.20">
    <property type="entry name" value="MFS general substrate transporter like domains"/>
    <property type="match status" value="2"/>
</dbReference>
<feature type="transmembrane region" description="Helical" evidence="4">
    <location>
        <begin position="174"/>
        <end position="196"/>
    </location>
</feature>
<feature type="transmembrane region" description="Helical" evidence="4">
    <location>
        <begin position="290"/>
        <end position="309"/>
    </location>
</feature>
<dbReference type="SUPFAM" id="SSF103473">
    <property type="entry name" value="MFS general substrate transporter"/>
    <property type="match status" value="1"/>
</dbReference>
<dbReference type="InterPro" id="IPR022324">
    <property type="entry name" value="Bacilysin_exporter_BacE_put"/>
</dbReference>
<feature type="transmembrane region" description="Helical" evidence="4">
    <location>
        <begin position="225"/>
        <end position="251"/>
    </location>
</feature>
<feature type="transmembrane region" description="Helical" evidence="4">
    <location>
        <begin position="108"/>
        <end position="126"/>
    </location>
</feature>
<feature type="transmembrane region" description="Helical" evidence="4">
    <location>
        <begin position="347"/>
        <end position="370"/>
    </location>
</feature>
<dbReference type="eggNOG" id="COG2223">
    <property type="taxonomic scope" value="Bacteria"/>
</dbReference>
<evidence type="ECO:0000313" key="7">
    <source>
        <dbReference type="Proteomes" id="UP000182124"/>
    </source>
</evidence>
<dbReference type="EMBL" id="FMTY01000003">
    <property type="protein sequence ID" value="SCX10604.1"/>
    <property type="molecule type" value="Genomic_DNA"/>
</dbReference>
<feature type="transmembrane region" description="Helical" evidence="4">
    <location>
        <begin position="263"/>
        <end position="283"/>
    </location>
</feature>
<evidence type="ECO:0000259" key="5">
    <source>
        <dbReference type="PROSITE" id="PS50850"/>
    </source>
</evidence>
<dbReference type="RefSeq" id="WP_035654709.1">
    <property type="nucleotide sequence ID" value="NZ_CBCSBQ010000002.1"/>
</dbReference>
<dbReference type="CDD" id="cd17478">
    <property type="entry name" value="MFS_FsR"/>
    <property type="match status" value="1"/>
</dbReference>
<keyword evidence="2 4" id="KW-1133">Transmembrane helix</keyword>
<protein>
    <submittedName>
        <fullName evidence="6">MFS transporter, FSR family, fosmidomycin resistance protein</fullName>
    </submittedName>
</protein>
<dbReference type="GO" id="GO:0005886">
    <property type="term" value="C:plasma membrane"/>
    <property type="evidence" value="ECO:0007669"/>
    <property type="project" value="TreeGrafter"/>
</dbReference>
<feature type="transmembrane region" description="Helical" evidence="4">
    <location>
        <begin position="376"/>
        <end position="395"/>
    </location>
</feature>
<evidence type="ECO:0000256" key="3">
    <source>
        <dbReference type="ARBA" id="ARBA00023136"/>
    </source>
</evidence>
<gene>
    <name evidence="6" type="ORF">SAMN02927925_01604</name>
</gene>
<dbReference type="Proteomes" id="UP000182124">
    <property type="component" value="Unassembled WGS sequence"/>
</dbReference>
<feature type="domain" description="Major facilitator superfamily (MFS) profile" evidence="5">
    <location>
        <begin position="21"/>
        <end position="401"/>
    </location>
</feature>
<sequence length="401" mass="43738">MKTETATLDTKNLAQTTVYSILFSICFAHLLNDLLQAVIPAMYPVLKAKYALTFTQVGLITFTYQVTASLLQPFVGIYTDKHPKPYSLAFGMLFSLGGIIMLSQASSFPLILASVAFVGIGSSIFHPEASRVAFLGSGGKRGLAQSIFQLGGNTGTAIGPLLVALIVIPRGQSYILWFVLVAIVGIIVLSRIAIWYKQKLISIQRKKKSGERLHNLSPMKVKMSVILLLILIFSKSFYTTSMSSYFTFYLIEKFHISVLQAQYHLFAFLGAVAVGTLIGGPLGDKFGRKYIIWFSILGAAPFTLLLPFADLFWTGILSVIIGIVIASAFSAILVYAQELMPERVGMISGLFFGFAFGIGGLGSAVLGYLADKTSIEFVYAICSFLPLIGIFAYFLPNLKKK</sequence>
<dbReference type="GO" id="GO:0022857">
    <property type="term" value="F:transmembrane transporter activity"/>
    <property type="evidence" value="ECO:0007669"/>
    <property type="project" value="InterPro"/>
</dbReference>
<feature type="transmembrane region" description="Helical" evidence="4">
    <location>
        <begin position="86"/>
        <end position="102"/>
    </location>
</feature>
<evidence type="ECO:0000256" key="2">
    <source>
        <dbReference type="ARBA" id="ARBA00022989"/>
    </source>
</evidence>
<evidence type="ECO:0000256" key="4">
    <source>
        <dbReference type="SAM" id="Phobius"/>
    </source>
</evidence>
<dbReference type="InterPro" id="IPR020846">
    <property type="entry name" value="MFS_dom"/>
</dbReference>
<dbReference type="AlphaFoldDB" id="A0A1G4VQZ4"/>
<dbReference type="PROSITE" id="PS50850">
    <property type="entry name" value="MFS"/>
    <property type="match status" value="1"/>
</dbReference>
<accession>A0A1G4VQZ4</accession>
<proteinExistence type="predicted"/>
<organism evidence="6 7">
    <name type="scientific">Flavobacterium saliperosum</name>
    <dbReference type="NCBI Taxonomy" id="329186"/>
    <lineage>
        <taxon>Bacteria</taxon>
        <taxon>Pseudomonadati</taxon>
        <taxon>Bacteroidota</taxon>
        <taxon>Flavobacteriia</taxon>
        <taxon>Flavobacteriales</taxon>
        <taxon>Flavobacteriaceae</taxon>
        <taxon>Flavobacterium</taxon>
    </lineage>
</organism>
<feature type="transmembrane region" description="Helical" evidence="4">
    <location>
        <begin position="51"/>
        <end position="74"/>
    </location>
</feature>
<dbReference type="Pfam" id="PF07690">
    <property type="entry name" value="MFS_1"/>
    <property type="match status" value="1"/>
</dbReference>
<evidence type="ECO:0000313" key="6">
    <source>
        <dbReference type="EMBL" id="SCX10604.1"/>
    </source>
</evidence>
<evidence type="ECO:0000256" key="1">
    <source>
        <dbReference type="ARBA" id="ARBA00022692"/>
    </source>
</evidence>
<dbReference type="PANTHER" id="PTHR43129:SF1">
    <property type="entry name" value="FOSMIDOMYCIN RESISTANCE PROTEIN"/>
    <property type="match status" value="1"/>
</dbReference>
<name>A0A1G4VQZ4_9FLAO</name>
<keyword evidence="3 4" id="KW-0472">Membrane</keyword>
<dbReference type="InterPro" id="IPR011701">
    <property type="entry name" value="MFS"/>
</dbReference>
<dbReference type="STRING" id="329186.SAMN02927925_01604"/>
<dbReference type="PRINTS" id="PR01988">
    <property type="entry name" value="EXPORTERBACE"/>
</dbReference>
<feature type="transmembrane region" description="Helical" evidence="4">
    <location>
        <begin position="315"/>
        <end position="335"/>
    </location>
</feature>
<dbReference type="InterPro" id="IPR036259">
    <property type="entry name" value="MFS_trans_sf"/>
</dbReference>
<dbReference type="PANTHER" id="PTHR43129">
    <property type="entry name" value="FOSMIDOMYCIN RESISTANCE PROTEIN"/>
    <property type="match status" value="1"/>
</dbReference>
<keyword evidence="1 4" id="KW-0812">Transmembrane</keyword>
<feature type="transmembrane region" description="Helical" evidence="4">
    <location>
        <begin position="147"/>
        <end position="168"/>
    </location>
</feature>
<reference evidence="6 7" key="1">
    <citation type="submission" date="2016-10" db="EMBL/GenBank/DDBJ databases">
        <authorList>
            <person name="de Groot N.N."/>
        </authorList>
    </citation>
    <scope>NUCLEOTIDE SEQUENCE [LARGE SCALE GENOMIC DNA]</scope>
    <source>
        <strain evidence="6 7">CGMCC 1.3801</strain>
    </source>
</reference>
<feature type="transmembrane region" description="Helical" evidence="4">
    <location>
        <begin position="12"/>
        <end position="31"/>
    </location>
</feature>